<evidence type="ECO:0000313" key="2">
    <source>
        <dbReference type="EMBL" id="PWK66334.1"/>
    </source>
</evidence>
<dbReference type="PANTHER" id="PTHR38743">
    <property type="entry name" value="SIMILAR TO GLYOXYLASE I FAMILY PROTEIN"/>
    <property type="match status" value="1"/>
</dbReference>
<dbReference type="EMBL" id="QGHA01000020">
    <property type="protein sequence ID" value="PWK66334.1"/>
    <property type="molecule type" value="Genomic_DNA"/>
</dbReference>
<protein>
    <recommendedName>
        <fullName evidence="1">Immunity protein Imm33 domain-containing protein</fullName>
    </recommendedName>
</protein>
<dbReference type="PANTHER" id="PTHR38743:SF2">
    <property type="entry name" value="DUF2185 DOMAIN-CONTAINING PROTEIN"/>
    <property type="match status" value="1"/>
</dbReference>
<evidence type="ECO:0000259" key="1">
    <source>
        <dbReference type="Pfam" id="PF09951"/>
    </source>
</evidence>
<keyword evidence="3" id="KW-1185">Reference proteome</keyword>
<dbReference type="InterPro" id="IPR018689">
    <property type="entry name" value="Imm33_dom"/>
</dbReference>
<dbReference type="Pfam" id="PF09951">
    <property type="entry name" value="Imm33"/>
    <property type="match status" value="1"/>
</dbReference>
<reference evidence="2 3" key="1">
    <citation type="submission" date="2018-05" db="EMBL/GenBank/DDBJ databases">
        <title>Genomic Encyclopedia of Archaeal and Bacterial Type Strains, Phase II (KMG-II): from individual species to whole genera.</title>
        <authorList>
            <person name="Goeker M."/>
        </authorList>
    </citation>
    <scope>NUCLEOTIDE SEQUENCE [LARGE SCALE GENOMIC DNA]</scope>
    <source>
        <strain evidence="2 3">DSM 19975</strain>
    </source>
</reference>
<organism evidence="2 3">
    <name type="scientific">Mucilaginibacter oryzae</name>
    <dbReference type="NCBI Taxonomy" id="468058"/>
    <lineage>
        <taxon>Bacteria</taxon>
        <taxon>Pseudomonadati</taxon>
        <taxon>Bacteroidota</taxon>
        <taxon>Sphingobacteriia</taxon>
        <taxon>Sphingobacteriales</taxon>
        <taxon>Sphingobacteriaceae</taxon>
        <taxon>Mucilaginibacter</taxon>
    </lineage>
</organism>
<evidence type="ECO:0000313" key="3">
    <source>
        <dbReference type="Proteomes" id="UP000245678"/>
    </source>
</evidence>
<feature type="domain" description="Immunity protein Imm33" evidence="1">
    <location>
        <begin position="22"/>
        <end position="103"/>
    </location>
</feature>
<sequence>MSKNFKLKPEEIKQLIAPMGGCLATDKITVDGLAVDYMYREDAHNELDSGWRFFSGTEDQAYVDDPANTSVYDVNTIANYDKAIIPYLDLPVGAELERVRGTDEFNVLAG</sequence>
<name>A0A316GU39_9SPHI</name>
<proteinExistence type="predicted"/>
<dbReference type="AlphaFoldDB" id="A0A316GU39"/>
<comment type="caution">
    <text evidence="2">The sequence shown here is derived from an EMBL/GenBank/DDBJ whole genome shotgun (WGS) entry which is preliminary data.</text>
</comment>
<dbReference type="RefSeq" id="WP_022831188.1">
    <property type="nucleotide sequence ID" value="NZ_QGHA01000020.1"/>
</dbReference>
<accession>A0A316GU39</accession>
<dbReference type="Proteomes" id="UP000245678">
    <property type="component" value="Unassembled WGS sequence"/>
</dbReference>
<gene>
    <name evidence="2" type="ORF">LX99_04963</name>
</gene>